<feature type="compositionally biased region" description="Polar residues" evidence="1">
    <location>
        <begin position="134"/>
        <end position="145"/>
    </location>
</feature>
<dbReference type="AlphaFoldDB" id="A0A914B1K4"/>
<dbReference type="EnsemblMetazoa" id="XM_038213865.1">
    <property type="protein sequence ID" value="XP_038069793.1"/>
    <property type="gene ID" value="LOC119738882"/>
</dbReference>
<dbReference type="OMA" id="HMADKEF"/>
<feature type="compositionally biased region" description="Polar residues" evidence="1">
    <location>
        <begin position="230"/>
        <end position="243"/>
    </location>
</feature>
<feature type="compositionally biased region" description="Basic residues" evidence="1">
    <location>
        <begin position="1"/>
        <end position="10"/>
    </location>
</feature>
<accession>A0A914B1K4</accession>
<feature type="region of interest" description="Disordered" evidence="1">
    <location>
        <begin position="466"/>
        <end position="493"/>
    </location>
</feature>
<dbReference type="RefSeq" id="XP_038069793.1">
    <property type="nucleotide sequence ID" value="XM_038213865.1"/>
</dbReference>
<organism evidence="2 3">
    <name type="scientific">Patiria miniata</name>
    <name type="common">Bat star</name>
    <name type="synonym">Asterina miniata</name>
    <dbReference type="NCBI Taxonomy" id="46514"/>
    <lineage>
        <taxon>Eukaryota</taxon>
        <taxon>Metazoa</taxon>
        <taxon>Echinodermata</taxon>
        <taxon>Eleutherozoa</taxon>
        <taxon>Asterozoa</taxon>
        <taxon>Asteroidea</taxon>
        <taxon>Valvatacea</taxon>
        <taxon>Valvatida</taxon>
        <taxon>Asterinidae</taxon>
        <taxon>Patiria</taxon>
    </lineage>
</organism>
<name>A0A914B1K4_PATMI</name>
<feature type="compositionally biased region" description="Low complexity" evidence="1">
    <location>
        <begin position="118"/>
        <end position="129"/>
    </location>
</feature>
<feature type="region of interest" description="Disordered" evidence="1">
    <location>
        <begin position="1"/>
        <end position="258"/>
    </location>
</feature>
<dbReference type="GO" id="GO:0031511">
    <property type="term" value="C:Mis6-Sim4 complex"/>
    <property type="evidence" value="ECO:0007669"/>
    <property type="project" value="InterPro"/>
</dbReference>
<evidence type="ECO:0000313" key="3">
    <source>
        <dbReference type="Proteomes" id="UP000887568"/>
    </source>
</evidence>
<evidence type="ECO:0000256" key="1">
    <source>
        <dbReference type="SAM" id="MobiDB-lite"/>
    </source>
</evidence>
<dbReference type="Pfam" id="PF13093">
    <property type="entry name" value="FTA4"/>
    <property type="match status" value="1"/>
</dbReference>
<dbReference type="OrthoDB" id="10634311at2759"/>
<proteinExistence type="predicted"/>
<keyword evidence="3" id="KW-1185">Reference proteome</keyword>
<feature type="compositionally biased region" description="Polar residues" evidence="1">
    <location>
        <begin position="47"/>
        <end position="56"/>
    </location>
</feature>
<sequence>MAYSSKKKKSQPPSLGDDSLEATQHTTVATPEIEVSLVDRMKKRFSTRNPAASDVSTADDRLETSAASAATGKRAPQKKTSKRKSLGQKVVQIDKLFSPDRGSSKVFQSPTRFPKNKSGLSASGPSASSESDDTTQAKQSTSKTNGRAKRNRKPEEGGGSSHSSFEGSADDSDHCKESAPQSNEITEVPSVTKKRRSDLDTRQSSSSKGGAKEVSPRGGRGGMSDEETAGPSQEIPSRDTGMSTRKEKRTKKKGSAVMASGEVEAHMADKEFIGNQVRVISTPFVLESGPRSWMQIWKGQQSSAHDVEPPDIPANVIDRIVSKINVHMDDVYQGLLGRQQQRNTLMSLDDLRKDAQEQKQNNLGMGIKAQASLQEIISSYPSEWPGSVEEENEQMTERYAALRARLFALSRSLSVTKQQCEQYKALAGALERVDANLEKCSSEDLQKEVERTGELVSKIQEKLLSRDLTSEGDETGRGRNIDDSDDSHSIRLAPPTNHAALVKILFKAATVTQSP</sequence>
<evidence type="ECO:0000313" key="2">
    <source>
        <dbReference type="EnsemblMetazoa" id="XP_038069793.1"/>
    </source>
</evidence>
<protein>
    <submittedName>
        <fullName evidence="2">Uncharacterized protein</fullName>
    </submittedName>
</protein>
<dbReference type="InterPro" id="IPR025207">
    <property type="entry name" value="Sim4_Fta4"/>
</dbReference>
<reference evidence="2" key="1">
    <citation type="submission" date="2022-11" db="UniProtKB">
        <authorList>
            <consortium name="EnsemblMetazoa"/>
        </authorList>
    </citation>
    <scope>IDENTIFICATION</scope>
</reference>
<dbReference type="GeneID" id="119738882"/>
<feature type="compositionally biased region" description="Basic residues" evidence="1">
    <location>
        <begin position="75"/>
        <end position="86"/>
    </location>
</feature>
<feature type="compositionally biased region" description="Basic and acidic residues" evidence="1">
    <location>
        <begin position="466"/>
        <end position="489"/>
    </location>
</feature>
<dbReference type="Proteomes" id="UP000887568">
    <property type="component" value="Unplaced"/>
</dbReference>